<keyword evidence="3" id="KW-1185">Reference proteome</keyword>
<dbReference type="AlphaFoldDB" id="A0A9P7YTJ5"/>
<protein>
    <submittedName>
        <fullName evidence="2">Uncharacterized protein</fullName>
    </submittedName>
</protein>
<organism evidence="2 3">
    <name type="scientific">Amylocarpus encephaloides</name>
    <dbReference type="NCBI Taxonomy" id="45428"/>
    <lineage>
        <taxon>Eukaryota</taxon>
        <taxon>Fungi</taxon>
        <taxon>Dikarya</taxon>
        <taxon>Ascomycota</taxon>
        <taxon>Pezizomycotina</taxon>
        <taxon>Leotiomycetes</taxon>
        <taxon>Helotiales</taxon>
        <taxon>Helotiales incertae sedis</taxon>
        <taxon>Amylocarpus</taxon>
    </lineage>
</organism>
<comment type="caution">
    <text evidence="2">The sequence shown here is derived from an EMBL/GenBank/DDBJ whole genome shotgun (WGS) entry which is preliminary data.</text>
</comment>
<accession>A0A9P7YTJ5</accession>
<gene>
    <name evidence="2" type="ORF">BJ875DRAFT_519460</name>
</gene>
<name>A0A9P7YTJ5_9HELO</name>
<feature type="compositionally biased region" description="Polar residues" evidence="1">
    <location>
        <begin position="155"/>
        <end position="165"/>
    </location>
</feature>
<evidence type="ECO:0000313" key="3">
    <source>
        <dbReference type="Proteomes" id="UP000824998"/>
    </source>
</evidence>
<dbReference type="Proteomes" id="UP000824998">
    <property type="component" value="Unassembled WGS sequence"/>
</dbReference>
<proteinExistence type="predicted"/>
<feature type="region of interest" description="Disordered" evidence="1">
    <location>
        <begin position="260"/>
        <end position="295"/>
    </location>
</feature>
<evidence type="ECO:0000313" key="2">
    <source>
        <dbReference type="EMBL" id="KAG9239500.1"/>
    </source>
</evidence>
<reference evidence="2" key="1">
    <citation type="journal article" date="2021" name="IMA Fungus">
        <title>Genomic characterization of three marine fungi, including Emericellopsis atlantica sp. nov. with signatures of a generalist lifestyle and marine biomass degradation.</title>
        <authorList>
            <person name="Hagestad O.C."/>
            <person name="Hou L."/>
            <person name="Andersen J.H."/>
            <person name="Hansen E.H."/>
            <person name="Altermark B."/>
            <person name="Li C."/>
            <person name="Kuhnert E."/>
            <person name="Cox R.J."/>
            <person name="Crous P.W."/>
            <person name="Spatafora J.W."/>
            <person name="Lail K."/>
            <person name="Amirebrahimi M."/>
            <person name="Lipzen A."/>
            <person name="Pangilinan J."/>
            <person name="Andreopoulos W."/>
            <person name="Hayes R.D."/>
            <person name="Ng V."/>
            <person name="Grigoriev I.V."/>
            <person name="Jackson S.A."/>
            <person name="Sutton T.D.S."/>
            <person name="Dobson A.D.W."/>
            <person name="Rama T."/>
        </authorList>
    </citation>
    <scope>NUCLEOTIDE SEQUENCE</scope>
    <source>
        <strain evidence="2">TRa018bII</strain>
    </source>
</reference>
<evidence type="ECO:0000256" key="1">
    <source>
        <dbReference type="SAM" id="MobiDB-lite"/>
    </source>
</evidence>
<sequence length="295" mass="31895">MRRIATVQTQMQASSSLFRGDVPGDVNDACSSQHHARRASWRQAGQTAVAEVVGTEWVRGWMGWVLVPGFGFCPDSPVCTQTASSRWQQRIRGGMGGSFARGDGGESTSAGFLRLDSGSGSGRGGAEADASASASASASANASADEGRMRWRGGSITTARTTTEAADQRWARRMGPRMGLATRQPQDDGREERARGGQRDEFDLSRETMAARGPVVFAPASVSVDARTRMRPVWTGWMTTMCDGPRWAAIPDGLWSKMQRGPFGDGDGGHRRRRGKEARGEARREATTEYETMNN</sequence>
<dbReference type="EMBL" id="MU251358">
    <property type="protein sequence ID" value="KAG9239500.1"/>
    <property type="molecule type" value="Genomic_DNA"/>
</dbReference>
<feature type="compositionally biased region" description="Low complexity" evidence="1">
    <location>
        <begin position="127"/>
        <end position="144"/>
    </location>
</feature>
<feature type="region of interest" description="Disordered" evidence="1">
    <location>
        <begin position="95"/>
        <end position="200"/>
    </location>
</feature>
<feature type="compositionally biased region" description="Basic and acidic residues" evidence="1">
    <location>
        <begin position="185"/>
        <end position="200"/>
    </location>
</feature>
<feature type="compositionally biased region" description="Basic and acidic residues" evidence="1">
    <location>
        <begin position="277"/>
        <end position="287"/>
    </location>
</feature>